<protein>
    <submittedName>
        <fullName evidence="3">Alpha/Beta hydrolase protein</fullName>
    </submittedName>
</protein>
<dbReference type="InterPro" id="IPR000073">
    <property type="entry name" value="AB_hydrolase_1"/>
</dbReference>
<evidence type="ECO:0000259" key="2">
    <source>
        <dbReference type="Pfam" id="PF00561"/>
    </source>
</evidence>
<keyword evidence="4" id="KW-1185">Reference proteome</keyword>
<dbReference type="PANTHER" id="PTHR42886:SF29">
    <property type="entry name" value="PUMMELIG, ISOFORM A"/>
    <property type="match status" value="1"/>
</dbReference>
<dbReference type="PRINTS" id="PR00111">
    <property type="entry name" value="ABHYDROLASE"/>
</dbReference>
<keyword evidence="3" id="KW-0378">Hydrolase</keyword>
<dbReference type="Proteomes" id="UP000274822">
    <property type="component" value="Unassembled WGS sequence"/>
</dbReference>
<gene>
    <name evidence="3" type="ORF">BC938DRAFT_478716</name>
</gene>
<dbReference type="SUPFAM" id="SSF53474">
    <property type="entry name" value="alpha/beta-Hydrolases"/>
    <property type="match status" value="1"/>
</dbReference>
<evidence type="ECO:0000256" key="1">
    <source>
        <dbReference type="ARBA" id="ARBA00038097"/>
    </source>
</evidence>
<dbReference type="GO" id="GO:0055088">
    <property type="term" value="P:lipid homeostasis"/>
    <property type="evidence" value="ECO:0007669"/>
    <property type="project" value="TreeGrafter"/>
</dbReference>
<name>A0A433QMC6_9FUNG</name>
<organism evidence="3 4">
    <name type="scientific">Jimgerdemannia flammicorona</name>
    <dbReference type="NCBI Taxonomy" id="994334"/>
    <lineage>
        <taxon>Eukaryota</taxon>
        <taxon>Fungi</taxon>
        <taxon>Fungi incertae sedis</taxon>
        <taxon>Mucoromycota</taxon>
        <taxon>Mucoromycotina</taxon>
        <taxon>Endogonomycetes</taxon>
        <taxon>Endogonales</taxon>
        <taxon>Endogonaceae</taxon>
        <taxon>Jimgerdemannia</taxon>
    </lineage>
</organism>
<dbReference type="PANTHER" id="PTHR42886">
    <property type="entry name" value="RE40534P-RELATED"/>
    <property type="match status" value="1"/>
</dbReference>
<dbReference type="Pfam" id="PF00561">
    <property type="entry name" value="Abhydrolase_1"/>
    <property type="match status" value="1"/>
</dbReference>
<proteinExistence type="inferred from homology"/>
<accession>A0A433QMC6</accession>
<evidence type="ECO:0000313" key="3">
    <source>
        <dbReference type="EMBL" id="RUS30953.1"/>
    </source>
</evidence>
<evidence type="ECO:0000313" key="4">
    <source>
        <dbReference type="Proteomes" id="UP000274822"/>
    </source>
</evidence>
<dbReference type="AlphaFoldDB" id="A0A433QMC6"/>
<dbReference type="Gene3D" id="3.40.50.1820">
    <property type="entry name" value="alpha/beta hydrolase"/>
    <property type="match status" value="1"/>
</dbReference>
<dbReference type="InterPro" id="IPR029058">
    <property type="entry name" value="AB_hydrolase_fold"/>
</dbReference>
<dbReference type="GO" id="GO:0042171">
    <property type="term" value="F:lysophosphatidic acid acyltransferase activity"/>
    <property type="evidence" value="ECO:0007669"/>
    <property type="project" value="TreeGrafter"/>
</dbReference>
<reference evidence="3 4" key="1">
    <citation type="journal article" date="2018" name="New Phytol.">
        <title>Phylogenomics of Endogonaceae and evolution of mycorrhizas within Mucoromycota.</title>
        <authorList>
            <person name="Chang Y."/>
            <person name="Desiro A."/>
            <person name="Na H."/>
            <person name="Sandor L."/>
            <person name="Lipzen A."/>
            <person name="Clum A."/>
            <person name="Barry K."/>
            <person name="Grigoriev I.V."/>
            <person name="Martin F.M."/>
            <person name="Stajich J.E."/>
            <person name="Smith M.E."/>
            <person name="Bonito G."/>
            <person name="Spatafora J.W."/>
        </authorList>
    </citation>
    <scope>NUCLEOTIDE SEQUENCE [LARGE SCALE GENOMIC DNA]</scope>
    <source>
        <strain evidence="3 4">AD002</strain>
    </source>
</reference>
<sequence length="433" mass="49095">MHLPRLIPRTRPLLTLSYTTATVTPLPFSRASPRLKMPSPYLETLHPTKKSARLEAAERQMFRNVITPLEFRMVPISRKFMTGKEDKKQYYISTVSTVVEESEDKKPDLVLVHGWGGAKGIWVRNIDTLSTVYLRRLLSCRFFSLIAALLFTHILSISSQFYRVHAIDLLGWGRSSRPRYCLGEDPVKAQRWWVESLEAWRRAMGIEKFTLVGHSMGGFVSASYALEYKDRLDKLILLSAIGLQGFTLSTTPSPFPLHTRLLISSLWSLTPQRLLTLLPTARVLRILSSRRSDTISCFGFGEDDDTVVRYIYHLATSQPVSGEVAFTRLLTPTKAWHLPLRERLRDLSGLDVALVYGQFDWIDPTFAVEEVLRGEMLDKAKVYILPDAGHHGYVENWVDLNAIIVGFHAPGGCGVREFDVTRDQVGKAEFSIA</sequence>
<comment type="similarity">
    <text evidence="1">Belongs to the peptidase S33 family. ABHD4/ABHD5 subfamily.</text>
</comment>
<dbReference type="GO" id="GO:0052689">
    <property type="term" value="F:carboxylic ester hydrolase activity"/>
    <property type="evidence" value="ECO:0007669"/>
    <property type="project" value="TreeGrafter"/>
</dbReference>
<dbReference type="EMBL" id="RBNJ01003416">
    <property type="protein sequence ID" value="RUS30953.1"/>
    <property type="molecule type" value="Genomic_DNA"/>
</dbReference>
<comment type="caution">
    <text evidence="3">The sequence shown here is derived from an EMBL/GenBank/DDBJ whole genome shotgun (WGS) entry which is preliminary data.</text>
</comment>
<dbReference type="GO" id="GO:0006654">
    <property type="term" value="P:phosphatidic acid biosynthetic process"/>
    <property type="evidence" value="ECO:0007669"/>
    <property type="project" value="TreeGrafter"/>
</dbReference>
<feature type="domain" description="AB hydrolase-1" evidence="2">
    <location>
        <begin position="109"/>
        <end position="396"/>
    </location>
</feature>